<organism evidence="1 2">
    <name type="scientific">Stephanodiscus triporus</name>
    <dbReference type="NCBI Taxonomy" id="2934178"/>
    <lineage>
        <taxon>Eukaryota</taxon>
        <taxon>Sar</taxon>
        <taxon>Stramenopiles</taxon>
        <taxon>Ochrophyta</taxon>
        <taxon>Bacillariophyta</taxon>
        <taxon>Coscinodiscophyceae</taxon>
        <taxon>Thalassiosirophycidae</taxon>
        <taxon>Stephanodiscales</taxon>
        <taxon>Stephanodiscaceae</taxon>
        <taxon>Stephanodiscus</taxon>
    </lineage>
</organism>
<name>A0ABD3P4C4_9STRA</name>
<reference evidence="1 2" key="1">
    <citation type="submission" date="2024-10" db="EMBL/GenBank/DDBJ databases">
        <title>Updated reference genomes for cyclostephanoid diatoms.</title>
        <authorList>
            <person name="Roberts W.R."/>
            <person name="Alverson A.J."/>
        </authorList>
    </citation>
    <scope>NUCLEOTIDE SEQUENCE [LARGE SCALE GENOMIC DNA]</scope>
    <source>
        <strain evidence="1 2">AJA276-08</strain>
    </source>
</reference>
<dbReference type="AlphaFoldDB" id="A0ABD3P4C4"/>
<gene>
    <name evidence="1" type="ORF">ACHAW5_005734</name>
</gene>
<proteinExistence type="predicted"/>
<evidence type="ECO:0000313" key="1">
    <source>
        <dbReference type="EMBL" id="KAL3782196.1"/>
    </source>
</evidence>
<comment type="caution">
    <text evidence="1">The sequence shown here is derived from an EMBL/GenBank/DDBJ whole genome shotgun (WGS) entry which is preliminary data.</text>
</comment>
<evidence type="ECO:0000313" key="2">
    <source>
        <dbReference type="Proteomes" id="UP001530315"/>
    </source>
</evidence>
<dbReference type="Proteomes" id="UP001530315">
    <property type="component" value="Unassembled WGS sequence"/>
</dbReference>
<dbReference type="EMBL" id="JALLAZ020001028">
    <property type="protein sequence ID" value="KAL3782196.1"/>
    <property type="molecule type" value="Genomic_DNA"/>
</dbReference>
<evidence type="ECO:0008006" key="3">
    <source>
        <dbReference type="Google" id="ProtNLM"/>
    </source>
</evidence>
<protein>
    <recommendedName>
        <fullName evidence="3">Phospholipid scramblase</fullName>
    </recommendedName>
</protein>
<sequence>MVQNVMLTSAANATNGSKPYIVEDRPMMSRSSGDRVKITHTIEPGKDETGCLTCFYSPPEYPILAKCPCYDYPEYIINEINSSRYIYIRENSIEYNQPTLQPAKAETPLATVLCCGNSPTTLIVRDQISTIYFDDVLMESVRNDTRWCNPLHTFCCGGRGEEVRLESRFCWDSCYRGRGIGTEQCGLLNCIFNCCVPCVPVVCPDCLCPCAARKTIYVEDAETAVKIISKARDDARIRLQVMER</sequence>
<accession>A0ABD3P4C4</accession>
<keyword evidence="2" id="KW-1185">Reference proteome</keyword>